<dbReference type="RefSeq" id="WP_007648962.1">
    <property type="nucleotide sequence ID" value="NZ_ANLA01000009.1"/>
</dbReference>
<keyword evidence="2" id="KW-1185">Reference proteome</keyword>
<dbReference type="eggNOG" id="ENOG50332K8">
    <property type="taxonomic scope" value="Bacteria"/>
</dbReference>
<dbReference type="OrthoDB" id="7986118at2"/>
<dbReference type="GO" id="GO:0016747">
    <property type="term" value="F:acyltransferase activity, transferring groups other than amino-acyl groups"/>
    <property type="evidence" value="ECO:0007669"/>
    <property type="project" value="InterPro"/>
</dbReference>
<dbReference type="PROSITE" id="PS51186">
    <property type="entry name" value="GNAT"/>
    <property type="match status" value="1"/>
</dbReference>
<dbReference type="SUPFAM" id="SSF55729">
    <property type="entry name" value="Acyl-CoA N-acyltransferases (Nat)"/>
    <property type="match status" value="1"/>
</dbReference>
<accession>M7N0I6</accession>
<comment type="caution">
    <text evidence="1">The sequence shown here is derived from an EMBL/GenBank/DDBJ whole genome shotgun (WGS) entry which is preliminary data.</text>
</comment>
<sequence length="224" mass="26113">MSHHPFQKIALLPTLLKKGRAKYVWNVFLNRLYSKEIAFGFKRDLSVPFKKPRTLKPITIRTCIDTDEAYFIDNPNNGLIHKFNTCYVGLTKEQIPCARVWLIDASENKKLKSIWGKRFPQLKKDEVLLENVFTVPKYRGMGIIPAFLYDVAETSKDLGAKYAITFGEVKNKNTSRSYNYAGFSPYIVRRVSYFLFIKSITFEEVSKEYLDFYNESINRKTTSK</sequence>
<dbReference type="PATRIC" id="fig|1137281.3.peg.1361"/>
<gene>
    <name evidence="1" type="ORF">D778_02771</name>
</gene>
<dbReference type="GeneID" id="98641243"/>
<keyword evidence="1" id="KW-0808">Transferase</keyword>
<dbReference type="InterPro" id="IPR000182">
    <property type="entry name" value="GNAT_dom"/>
</dbReference>
<dbReference type="Proteomes" id="UP000012024">
    <property type="component" value="Unassembled WGS sequence"/>
</dbReference>
<evidence type="ECO:0000313" key="1">
    <source>
        <dbReference type="EMBL" id="EMQ95249.1"/>
    </source>
</evidence>
<reference evidence="1 2" key="1">
    <citation type="submission" date="2012-12" db="EMBL/GenBank/DDBJ databases">
        <title>Genome assembly of Formosa sp. AK20.</title>
        <authorList>
            <person name="Kumar R."/>
            <person name="Khatri I."/>
            <person name="Vaidya B."/>
            <person name="Subramanian S."/>
            <person name="Pinnaka A."/>
        </authorList>
    </citation>
    <scope>NUCLEOTIDE SEQUENCE [LARGE SCALE GENOMIC DNA]</scope>
    <source>
        <strain evidence="1 2">AK20</strain>
    </source>
</reference>
<dbReference type="InterPro" id="IPR016181">
    <property type="entry name" value="Acyl_CoA_acyltransferase"/>
</dbReference>
<evidence type="ECO:0000313" key="2">
    <source>
        <dbReference type="Proteomes" id="UP000012024"/>
    </source>
</evidence>
<proteinExistence type="predicted"/>
<dbReference type="AlphaFoldDB" id="M7N0I6"/>
<protein>
    <submittedName>
        <fullName evidence="1">GCN5-related N-acetyltransferase</fullName>
    </submittedName>
</protein>
<dbReference type="EMBL" id="ANLA01000009">
    <property type="protein sequence ID" value="EMQ95249.1"/>
    <property type="molecule type" value="Genomic_DNA"/>
</dbReference>
<organism evidence="1 2">
    <name type="scientific">Xanthomarina gelatinilytica</name>
    <dbReference type="NCBI Taxonomy" id="1137281"/>
    <lineage>
        <taxon>Bacteria</taxon>
        <taxon>Pseudomonadati</taxon>
        <taxon>Bacteroidota</taxon>
        <taxon>Flavobacteriia</taxon>
        <taxon>Flavobacteriales</taxon>
        <taxon>Flavobacteriaceae</taxon>
        <taxon>Xanthomarina</taxon>
    </lineage>
</organism>
<name>M7N0I6_9FLAO</name>